<protein>
    <recommendedName>
        <fullName evidence="11 15">Leucyl/phenylalanyl-tRNA--protein transferase</fullName>
        <ecNumber evidence="10 15">2.3.2.6</ecNumber>
    </recommendedName>
    <alternativeName>
        <fullName evidence="12 15">L/F-transferase</fullName>
    </alternativeName>
    <alternativeName>
        <fullName evidence="13 15">Leucyltransferase</fullName>
    </alternativeName>
    <alternativeName>
        <fullName evidence="14 15">Phenyalanyltransferase</fullName>
    </alternativeName>
</protein>
<comment type="catalytic activity">
    <reaction evidence="5 15">
        <text>L-phenylalanyl-tRNA(Phe) + an N-terminal L-alpha-aminoacyl-[protein] = an N-terminal L-phenylalanyl-L-alpha-aminoacyl-[protein] + tRNA(Phe)</text>
        <dbReference type="Rhea" id="RHEA:43632"/>
        <dbReference type="Rhea" id="RHEA-COMP:9668"/>
        <dbReference type="Rhea" id="RHEA-COMP:9699"/>
        <dbReference type="Rhea" id="RHEA-COMP:10636"/>
        <dbReference type="Rhea" id="RHEA-COMP:10637"/>
        <dbReference type="ChEBI" id="CHEBI:78442"/>
        <dbReference type="ChEBI" id="CHEBI:78531"/>
        <dbReference type="ChEBI" id="CHEBI:78597"/>
        <dbReference type="ChEBI" id="CHEBI:83561"/>
        <dbReference type="EC" id="2.3.2.6"/>
    </reaction>
</comment>
<organism evidence="17 18">
    <name type="scientific">Shewanella colwelliana</name>
    <name type="common">Alteromonas colwelliana</name>
    <dbReference type="NCBI Taxonomy" id="23"/>
    <lineage>
        <taxon>Bacteria</taxon>
        <taxon>Pseudomonadati</taxon>
        <taxon>Pseudomonadota</taxon>
        <taxon>Gammaproteobacteria</taxon>
        <taxon>Alteromonadales</taxon>
        <taxon>Shewanellaceae</taxon>
        <taxon>Shewanella</taxon>
    </lineage>
</organism>
<evidence type="ECO:0000256" key="14">
    <source>
        <dbReference type="ARBA" id="ARBA00083640"/>
    </source>
</evidence>
<dbReference type="Gene3D" id="3.40.630.70">
    <property type="entry name" value="Leucyl/phenylalanyl-tRNA-protein transferase, C-terminal domain"/>
    <property type="match status" value="1"/>
</dbReference>
<dbReference type="EMBL" id="BPEU01000019">
    <property type="protein sequence ID" value="GIU42763.1"/>
    <property type="molecule type" value="Genomic_DNA"/>
</dbReference>
<evidence type="ECO:0000256" key="2">
    <source>
        <dbReference type="ARBA" id="ARBA00022490"/>
    </source>
</evidence>
<comment type="function">
    <text evidence="8 15">Functions in the N-end rule pathway of protein degradation where it conjugates Leu, Phe and, less efficiently, Met from aminoacyl-tRNAs to the N-termini of proteins containing an N-terminal arginine or lysine.</text>
</comment>
<evidence type="ECO:0000256" key="15">
    <source>
        <dbReference type="HAMAP-Rule" id="MF_00688"/>
    </source>
</evidence>
<dbReference type="PANTHER" id="PTHR30098:SF2">
    <property type="entry name" value="LEUCYL_PHENYLALANYL-TRNA--PROTEIN TRANSFERASE"/>
    <property type="match status" value="1"/>
</dbReference>
<sequence>MNSLSYLNHELAQFPSPEFALTDPNGLLAIGGDLHPKRLLSAYYDGIFPWFNENDPILWWSPDPRAVFVPGSMNISRSLKRHLKKVNWRFSVNQAFDRVIEHCATTRDGQEGTWITSEIQQAYKVLHRQKRAHSIEVWDQNRLIGGLYGIAIGQVFCGESMFHRQTNASKAAMVMLHQHLLAHNFRLIDAQVMNPHLASLGAKSLKRSDFINLLKRFRDIEVASDTWHPTEVYLEL</sequence>
<evidence type="ECO:0000256" key="3">
    <source>
        <dbReference type="ARBA" id="ARBA00022679"/>
    </source>
</evidence>
<accession>A0A1E5IYC8</accession>
<evidence type="ECO:0000256" key="4">
    <source>
        <dbReference type="ARBA" id="ARBA00023315"/>
    </source>
</evidence>
<keyword evidence="2 15" id="KW-0963">Cytoplasm</keyword>
<dbReference type="GO" id="GO:0008914">
    <property type="term" value="F:leucyl-tRNA--protein transferase activity"/>
    <property type="evidence" value="ECO:0007669"/>
    <property type="project" value="UniProtKB-UniRule"/>
</dbReference>
<evidence type="ECO:0000256" key="12">
    <source>
        <dbReference type="ARBA" id="ARBA00077136"/>
    </source>
</evidence>
<dbReference type="InterPro" id="IPR004616">
    <property type="entry name" value="Leu/Phe-tRNA_Trfase"/>
</dbReference>
<evidence type="ECO:0000256" key="7">
    <source>
        <dbReference type="ARBA" id="ARBA00051538"/>
    </source>
</evidence>
<keyword evidence="4 15" id="KW-0012">Acyltransferase</keyword>
<dbReference type="Proteomes" id="UP000773469">
    <property type="component" value="Unassembled WGS sequence"/>
</dbReference>
<evidence type="ECO:0000313" key="18">
    <source>
        <dbReference type="Proteomes" id="UP000095230"/>
    </source>
</evidence>
<comment type="subcellular location">
    <subcellularLocation>
        <location evidence="1 15">Cytoplasm</location>
    </subcellularLocation>
</comment>
<dbReference type="OrthoDB" id="9790282at2"/>
<dbReference type="RefSeq" id="WP_028764807.1">
    <property type="nucleotide sequence ID" value="NZ_BPEU01000019.1"/>
</dbReference>
<evidence type="ECO:0000256" key="13">
    <source>
        <dbReference type="ARBA" id="ARBA00077165"/>
    </source>
</evidence>
<comment type="caution">
    <text evidence="17">The sequence shown here is derived from an EMBL/GenBank/DDBJ whole genome shotgun (WGS) entry which is preliminary data.</text>
</comment>
<dbReference type="EMBL" id="MCBT01000006">
    <property type="protein sequence ID" value="OEG75529.1"/>
    <property type="molecule type" value="Genomic_DNA"/>
</dbReference>
<reference evidence="17 18" key="1">
    <citation type="submission" date="2016-07" db="EMBL/GenBank/DDBJ databases">
        <title>Whole-genome of two Shewanella species isolated from a digestive organ of sea cucumber Apostichopus japonicus Selenka 1867.</title>
        <authorList>
            <person name="Hong H.-H."/>
            <person name="Choi H."/>
            <person name="Cheon S."/>
            <person name="Oh J.-S."/>
            <person name="Lee H.-G."/>
            <person name="Park C."/>
        </authorList>
    </citation>
    <scope>NUCLEOTIDE SEQUENCE [LARGE SCALE GENOMIC DNA]</scope>
    <source>
        <strain evidence="17 18">CSB03KR</strain>
    </source>
</reference>
<name>A0A1E5IYC8_SHECO</name>
<evidence type="ECO:0000256" key="9">
    <source>
        <dbReference type="ARBA" id="ARBA00061535"/>
    </source>
</evidence>
<dbReference type="GO" id="GO:0005737">
    <property type="term" value="C:cytoplasm"/>
    <property type="evidence" value="ECO:0007669"/>
    <property type="project" value="UniProtKB-SubCell"/>
</dbReference>
<dbReference type="HAMAP" id="MF_00688">
    <property type="entry name" value="Leu_Phe_trans"/>
    <property type="match status" value="1"/>
</dbReference>
<evidence type="ECO:0000256" key="5">
    <source>
        <dbReference type="ARBA" id="ARBA00050607"/>
    </source>
</evidence>
<evidence type="ECO:0000313" key="17">
    <source>
        <dbReference type="EMBL" id="OEG75529.1"/>
    </source>
</evidence>
<reference evidence="16 19" key="2">
    <citation type="submission" date="2021-05" db="EMBL/GenBank/DDBJ databases">
        <title>Molecular characterization for Shewanella algae harboring chromosomal blaOXA-55-like strains isolated from clinical and environment sample.</title>
        <authorList>
            <person name="Ohama Y."/>
            <person name="Aoki K."/>
            <person name="Harada S."/>
            <person name="Moriya K."/>
            <person name="Ishii Y."/>
            <person name="Tateda K."/>
        </authorList>
    </citation>
    <scope>NUCLEOTIDE SEQUENCE [LARGE SCALE GENOMIC DNA]</scope>
    <source>
        <strain evidence="16 19">MBTL60-118</strain>
    </source>
</reference>
<evidence type="ECO:0000256" key="8">
    <source>
        <dbReference type="ARBA" id="ARBA00054043"/>
    </source>
</evidence>
<dbReference type="InterPro" id="IPR042221">
    <property type="entry name" value="Leu/Phe-tRNA_Trfase_N"/>
</dbReference>
<keyword evidence="3 15" id="KW-0808">Transferase</keyword>
<dbReference type="SUPFAM" id="SSF55729">
    <property type="entry name" value="Acyl-CoA N-acyltransferases (Nat)"/>
    <property type="match status" value="1"/>
</dbReference>
<keyword evidence="19" id="KW-1185">Reference proteome</keyword>
<dbReference type="STRING" id="23.BEL05_14740"/>
<comment type="catalytic activity">
    <reaction evidence="6 15">
        <text>N-terminal L-arginyl-[protein] + L-leucyl-tRNA(Leu) = N-terminal L-leucyl-L-arginyl-[protein] + tRNA(Leu) + H(+)</text>
        <dbReference type="Rhea" id="RHEA:50416"/>
        <dbReference type="Rhea" id="RHEA-COMP:9613"/>
        <dbReference type="Rhea" id="RHEA-COMP:9622"/>
        <dbReference type="Rhea" id="RHEA-COMP:12672"/>
        <dbReference type="Rhea" id="RHEA-COMP:12673"/>
        <dbReference type="ChEBI" id="CHEBI:15378"/>
        <dbReference type="ChEBI" id="CHEBI:64719"/>
        <dbReference type="ChEBI" id="CHEBI:78442"/>
        <dbReference type="ChEBI" id="CHEBI:78494"/>
        <dbReference type="ChEBI" id="CHEBI:133044"/>
        <dbReference type="EC" id="2.3.2.6"/>
    </reaction>
</comment>
<dbReference type="Pfam" id="PF03588">
    <property type="entry name" value="Leu_Phe_trans"/>
    <property type="match status" value="1"/>
</dbReference>
<dbReference type="EC" id="2.3.2.6" evidence="10 15"/>
<evidence type="ECO:0000256" key="6">
    <source>
        <dbReference type="ARBA" id="ARBA00050652"/>
    </source>
</evidence>
<evidence type="ECO:0000256" key="10">
    <source>
        <dbReference type="ARBA" id="ARBA00066767"/>
    </source>
</evidence>
<dbReference type="Proteomes" id="UP000095230">
    <property type="component" value="Unassembled WGS sequence"/>
</dbReference>
<comment type="catalytic activity">
    <reaction evidence="7 15">
        <text>N-terminal L-lysyl-[protein] + L-leucyl-tRNA(Leu) = N-terminal L-leucyl-L-lysyl-[protein] + tRNA(Leu) + H(+)</text>
        <dbReference type="Rhea" id="RHEA:12340"/>
        <dbReference type="Rhea" id="RHEA-COMP:9613"/>
        <dbReference type="Rhea" id="RHEA-COMP:9622"/>
        <dbReference type="Rhea" id="RHEA-COMP:12670"/>
        <dbReference type="Rhea" id="RHEA-COMP:12671"/>
        <dbReference type="ChEBI" id="CHEBI:15378"/>
        <dbReference type="ChEBI" id="CHEBI:65249"/>
        <dbReference type="ChEBI" id="CHEBI:78442"/>
        <dbReference type="ChEBI" id="CHEBI:78494"/>
        <dbReference type="ChEBI" id="CHEBI:133043"/>
        <dbReference type="EC" id="2.3.2.6"/>
    </reaction>
</comment>
<proteinExistence type="inferred from homology"/>
<dbReference type="NCBIfam" id="TIGR00667">
    <property type="entry name" value="aat"/>
    <property type="match status" value="1"/>
</dbReference>
<dbReference type="PANTHER" id="PTHR30098">
    <property type="entry name" value="LEUCYL/PHENYLALANYL-TRNA--PROTEIN TRANSFERASE"/>
    <property type="match status" value="1"/>
</dbReference>
<dbReference type="FunFam" id="3.30.70.3550:FF:000001">
    <property type="entry name" value="Leucyl/phenylalanyl-tRNA--protein transferase"/>
    <property type="match status" value="1"/>
</dbReference>
<dbReference type="InterPro" id="IPR042203">
    <property type="entry name" value="Leu/Phe-tRNA_Trfase_C"/>
</dbReference>
<dbReference type="AlphaFoldDB" id="A0A1E5IYC8"/>
<dbReference type="FunFam" id="3.40.630.70:FF:000001">
    <property type="entry name" value="Leucyl/phenylalanyl-tRNA--protein transferase"/>
    <property type="match status" value="1"/>
</dbReference>
<dbReference type="Gene3D" id="3.30.70.3550">
    <property type="entry name" value="Leucyl/phenylalanyl-tRNA-protein transferase, N-terminal domain"/>
    <property type="match status" value="1"/>
</dbReference>
<evidence type="ECO:0000256" key="1">
    <source>
        <dbReference type="ARBA" id="ARBA00004496"/>
    </source>
</evidence>
<dbReference type="InterPro" id="IPR016181">
    <property type="entry name" value="Acyl_CoA_acyltransferase"/>
</dbReference>
<evidence type="ECO:0000256" key="11">
    <source>
        <dbReference type="ARBA" id="ARBA00074372"/>
    </source>
</evidence>
<comment type="similarity">
    <text evidence="9 15">Belongs to the L/F-transferase family.</text>
</comment>
<gene>
    <name evidence="15 16" type="primary">aat</name>
    <name evidence="17" type="ORF">BEL05_14740</name>
    <name evidence="16" type="ORF">TUM3794_26850</name>
</gene>
<dbReference type="GO" id="GO:0030163">
    <property type="term" value="P:protein catabolic process"/>
    <property type="evidence" value="ECO:0007669"/>
    <property type="project" value="UniProtKB-UniRule"/>
</dbReference>
<evidence type="ECO:0000313" key="16">
    <source>
        <dbReference type="EMBL" id="GIU42763.1"/>
    </source>
</evidence>
<evidence type="ECO:0000313" key="19">
    <source>
        <dbReference type="Proteomes" id="UP000773469"/>
    </source>
</evidence>